<gene>
    <name evidence="3" type="ORF">BCR35DRAFT_325659</name>
</gene>
<feature type="compositionally biased region" description="Low complexity" evidence="1">
    <location>
        <begin position="37"/>
        <end position="87"/>
    </location>
</feature>
<feature type="chain" id="PRO_5013277019" description="Hydrophobic surface binding protein A-domain-containing protein" evidence="2">
    <location>
        <begin position="19"/>
        <end position="259"/>
    </location>
</feature>
<proteinExistence type="predicted"/>
<dbReference type="AlphaFoldDB" id="A0A1Y2EY65"/>
<organism evidence="3 4">
    <name type="scientific">Leucosporidium creatinivorum</name>
    <dbReference type="NCBI Taxonomy" id="106004"/>
    <lineage>
        <taxon>Eukaryota</taxon>
        <taxon>Fungi</taxon>
        <taxon>Dikarya</taxon>
        <taxon>Basidiomycota</taxon>
        <taxon>Pucciniomycotina</taxon>
        <taxon>Microbotryomycetes</taxon>
        <taxon>Leucosporidiales</taxon>
        <taxon>Leucosporidium</taxon>
    </lineage>
</organism>
<evidence type="ECO:0008006" key="5">
    <source>
        <dbReference type="Google" id="ProtNLM"/>
    </source>
</evidence>
<name>A0A1Y2EY65_9BASI</name>
<keyword evidence="4" id="KW-1185">Reference proteome</keyword>
<sequence>MLATTLLIALSTLSLVVSSPLEPKLPLGVGLYKRQDTSSLTTPSPTSTQSTAVSSTTSSLTSSSSSPSGSSTSSAFPAPTTTPSAAGSAVDQATAQIIAGLRAASDGVRSVHGVAATTNNSAVEVLSNIASLVLAGQGIQAIYQNILNGSAPNAGGTNPEGQLGAALISLNGTTLAFPVAVSNSTPELTEAISAAQQGTVLALSGATSLAVAEGLSGIIGVNGTVSSPSAFSTSGGASSSESSRRLELMNSGLSSALFP</sequence>
<feature type="signal peptide" evidence="2">
    <location>
        <begin position="1"/>
        <end position="18"/>
    </location>
</feature>
<evidence type="ECO:0000313" key="4">
    <source>
        <dbReference type="Proteomes" id="UP000193467"/>
    </source>
</evidence>
<dbReference type="Proteomes" id="UP000193467">
    <property type="component" value="Unassembled WGS sequence"/>
</dbReference>
<comment type="caution">
    <text evidence="3">The sequence shown here is derived from an EMBL/GenBank/DDBJ whole genome shotgun (WGS) entry which is preliminary data.</text>
</comment>
<feature type="region of interest" description="Disordered" evidence="1">
    <location>
        <begin position="36"/>
        <end position="87"/>
    </location>
</feature>
<protein>
    <recommendedName>
        <fullName evidence="5">Hydrophobic surface binding protein A-domain-containing protein</fullName>
    </recommendedName>
</protein>
<accession>A0A1Y2EY65</accession>
<dbReference type="EMBL" id="MCGR01000034">
    <property type="protein sequence ID" value="ORY76528.1"/>
    <property type="molecule type" value="Genomic_DNA"/>
</dbReference>
<reference evidence="3 4" key="1">
    <citation type="submission" date="2016-07" db="EMBL/GenBank/DDBJ databases">
        <title>Pervasive Adenine N6-methylation of Active Genes in Fungi.</title>
        <authorList>
            <consortium name="DOE Joint Genome Institute"/>
            <person name="Mondo S.J."/>
            <person name="Dannebaum R.O."/>
            <person name="Kuo R.C."/>
            <person name="Labutti K."/>
            <person name="Haridas S."/>
            <person name="Kuo A."/>
            <person name="Salamov A."/>
            <person name="Ahrendt S.R."/>
            <person name="Lipzen A."/>
            <person name="Sullivan W."/>
            <person name="Andreopoulos W.B."/>
            <person name="Clum A."/>
            <person name="Lindquist E."/>
            <person name="Daum C."/>
            <person name="Ramamoorthy G.K."/>
            <person name="Gryganskyi A."/>
            <person name="Culley D."/>
            <person name="Magnuson J.K."/>
            <person name="James T.Y."/>
            <person name="O'Malley M.A."/>
            <person name="Stajich J.E."/>
            <person name="Spatafora J.W."/>
            <person name="Visel A."/>
            <person name="Grigoriev I.V."/>
        </authorList>
    </citation>
    <scope>NUCLEOTIDE SEQUENCE [LARGE SCALE GENOMIC DNA]</scope>
    <source>
        <strain evidence="3 4">62-1032</strain>
    </source>
</reference>
<evidence type="ECO:0000313" key="3">
    <source>
        <dbReference type="EMBL" id="ORY76528.1"/>
    </source>
</evidence>
<evidence type="ECO:0000256" key="1">
    <source>
        <dbReference type="SAM" id="MobiDB-lite"/>
    </source>
</evidence>
<keyword evidence="2" id="KW-0732">Signal</keyword>
<dbReference type="InParanoid" id="A0A1Y2EY65"/>
<evidence type="ECO:0000256" key="2">
    <source>
        <dbReference type="SAM" id="SignalP"/>
    </source>
</evidence>